<dbReference type="InterPro" id="IPR001902">
    <property type="entry name" value="SLC26A/SulP_fam"/>
</dbReference>
<dbReference type="SUPFAM" id="SSF52091">
    <property type="entry name" value="SpoIIaa-like"/>
    <property type="match status" value="1"/>
</dbReference>
<dbReference type="EMBL" id="GFDL01008117">
    <property type="protein sequence ID" value="JAV26928.1"/>
    <property type="molecule type" value="Transcribed_RNA"/>
</dbReference>
<feature type="transmembrane region" description="Helical" evidence="5">
    <location>
        <begin position="368"/>
        <end position="388"/>
    </location>
</feature>
<dbReference type="PROSITE" id="PS50801">
    <property type="entry name" value="STAS"/>
    <property type="match status" value="1"/>
</dbReference>
<feature type="transmembrane region" description="Helical" evidence="5">
    <location>
        <begin position="160"/>
        <end position="188"/>
    </location>
</feature>
<comment type="subcellular location">
    <subcellularLocation>
        <location evidence="1">Membrane</location>
        <topology evidence="1">Multi-pass membrane protein</topology>
    </subcellularLocation>
</comment>
<feature type="transmembrane region" description="Helical" evidence="5">
    <location>
        <begin position="334"/>
        <end position="356"/>
    </location>
</feature>
<evidence type="ECO:0000256" key="1">
    <source>
        <dbReference type="ARBA" id="ARBA00004141"/>
    </source>
</evidence>
<keyword evidence="3 5" id="KW-1133">Transmembrane helix</keyword>
<evidence type="ECO:0000256" key="4">
    <source>
        <dbReference type="ARBA" id="ARBA00023136"/>
    </source>
</evidence>
<evidence type="ECO:0000256" key="2">
    <source>
        <dbReference type="ARBA" id="ARBA00022692"/>
    </source>
</evidence>
<dbReference type="AlphaFoldDB" id="A0A1Q3FHA0"/>
<dbReference type="GO" id="GO:0016020">
    <property type="term" value="C:membrane"/>
    <property type="evidence" value="ECO:0007669"/>
    <property type="project" value="UniProtKB-SubCell"/>
</dbReference>
<sequence length="623" mass="67597">MTPSLPDSRTTVPVVTIPELVSPVEKKNSAPRAISSYDAEEDYAERMPQLGQLVAAKFRNGCCSEQFVKKRVPILQWLPNYQRQFFVEDMVAGLTVGLTVIPQGIAYAVVAGLEPQYGLYSAFMGCFVYALLGSCKDITIGPTAIMSLMVQVHVANLGPAFAILSAFLTGCVILALGLLNLGFLVQFISMPVTAGFTSAAAITIASGQVKSLLGLPGQSNEFLESWENVFHNIHLTRFWDTVLGVATIVLLLAMMQLKNLTGRWKSAGKYLSLSRNALVVIGGTLLAYLLSMGGETPFLLTGNVTSGLPPFQPPPFSAEVNNQTYSFSAMVSELGSSVIALPLIAILESIAIAKAFSKGKTIDATQEMIALGICNILGSFVSSMPVTGSFTRSAVNNNSGVRTPAGGITTGLVVLLALGLLASTFYYIPKATLAAVIIAAMFFMVEFHAAAEIWRTKKIDIIPFLATLISCLLLGLEYGMLVGIGVNMCFVLYLTSRPKIHHRIQRVHDSDLLVVTPDQSLVYSSAEYLKYRVIKLSAQSGPHVQLVVLDGSTVSYIDSTVAKILASIVEDLRLQERSVVFWNWKRTVQNTAFRLHPELFVPLFHRGESLDELVKQLDNRIEA</sequence>
<dbReference type="PANTHER" id="PTHR11814">
    <property type="entry name" value="SULFATE TRANSPORTER"/>
    <property type="match status" value="1"/>
</dbReference>
<evidence type="ECO:0000256" key="3">
    <source>
        <dbReference type="ARBA" id="ARBA00022989"/>
    </source>
</evidence>
<dbReference type="InterPro" id="IPR002645">
    <property type="entry name" value="STAS_dom"/>
</dbReference>
<feature type="domain" description="STAS" evidence="6">
    <location>
        <begin position="502"/>
        <end position="617"/>
    </location>
</feature>
<evidence type="ECO:0000259" key="6">
    <source>
        <dbReference type="PROSITE" id="PS50801"/>
    </source>
</evidence>
<dbReference type="GO" id="GO:0055085">
    <property type="term" value="P:transmembrane transport"/>
    <property type="evidence" value="ECO:0007669"/>
    <property type="project" value="InterPro"/>
</dbReference>
<dbReference type="InterPro" id="IPR011547">
    <property type="entry name" value="SLC26A/SulP_dom"/>
</dbReference>
<reference evidence="7" key="1">
    <citation type="submission" date="2017-01" db="EMBL/GenBank/DDBJ databases">
        <title>A deep insight into the sialotranscriptome of adult male and female Cluex tarsalis mosquitoes.</title>
        <authorList>
            <person name="Ribeiro J.M."/>
            <person name="Moreira F."/>
            <person name="Bernard K.A."/>
            <person name="Calvo E."/>
        </authorList>
    </citation>
    <scope>NUCLEOTIDE SEQUENCE</scope>
    <source>
        <strain evidence="7">Kern County</strain>
        <tissue evidence="7">Salivary glands</tissue>
    </source>
</reference>
<dbReference type="CDD" id="cd07042">
    <property type="entry name" value="STAS_SulP_like_sulfate_transporter"/>
    <property type="match status" value="1"/>
</dbReference>
<dbReference type="Pfam" id="PF00916">
    <property type="entry name" value="Sulfate_transp"/>
    <property type="match status" value="1"/>
</dbReference>
<evidence type="ECO:0000313" key="7">
    <source>
        <dbReference type="EMBL" id="JAV26928.1"/>
    </source>
</evidence>
<feature type="transmembrane region" description="Helical" evidence="5">
    <location>
        <begin position="119"/>
        <end position="139"/>
    </location>
</feature>
<name>A0A1Q3FHA0_CULTA</name>
<protein>
    <submittedName>
        <fullName evidence="7">Putative sulfate/bicarbonate/oxalate exchanger sat-1</fullName>
    </submittedName>
</protein>
<dbReference type="NCBIfam" id="TIGR00815">
    <property type="entry name" value="sulP"/>
    <property type="match status" value="1"/>
</dbReference>
<proteinExistence type="predicted"/>
<feature type="transmembrane region" description="Helical" evidence="5">
    <location>
        <begin position="408"/>
        <end position="428"/>
    </location>
</feature>
<dbReference type="Gene3D" id="3.30.750.24">
    <property type="entry name" value="STAS domain"/>
    <property type="match status" value="1"/>
</dbReference>
<accession>A0A1Q3FHA0</accession>
<evidence type="ECO:0000256" key="5">
    <source>
        <dbReference type="SAM" id="Phobius"/>
    </source>
</evidence>
<keyword evidence="4 5" id="KW-0472">Membrane</keyword>
<feature type="transmembrane region" description="Helical" evidence="5">
    <location>
        <begin position="238"/>
        <end position="257"/>
    </location>
</feature>
<dbReference type="Pfam" id="PF01740">
    <property type="entry name" value="STAS"/>
    <property type="match status" value="1"/>
</dbReference>
<feature type="transmembrane region" description="Helical" evidence="5">
    <location>
        <begin position="91"/>
        <end position="113"/>
    </location>
</feature>
<feature type="transmembrane region" description="Helical" evidence="5">
    <location>
        <begin position="278"/>
        <end position="300"/>
    </location>
</feature>
<feature type="transmembrane region" description="Helical" evidence="5">
    <location>
        <begin position="461"/>
        <end position="494"/>
    </location>
</feature>
<organism evidence="7">
    <name type="scientific">Culex tarsalis</name>
    <name type="common">Encephalitis mosquito</name>
    <dbReference type="NCBI Taxonomy" id="7177"/>
    <lineage>
        <taxon>Eukaryota</taxon>
        <taxon>Metazoa</taxon>
        <taxon>Ecdysozoa</taxon>
        <taxon>Arthropoda</taxon>
        <taxon>Hexapoda</taxon>
        <taxon>Insecta</taxon>
        <taxon>Pterygota</taxon>
        <taxon>Neoptera</taxon>
        <taxon>Endopterygota</taxon>
        <taxon>Diptera</taxon>
        <taxon>Nematocera</taxon>
        <taxon>Culicoidea</taxon>
        <taxon>Culicidae</taxon>
        <taxon>Culicinae</taxon>
        <taxon>Culicini</taxon>
        <taxon>Culex</taxon>
        <taxon>Culex</taxon>
    </lineage>
</organism>
<dbReference type="InterPro" id="IPR036513">
    <property type="entry name" value="STAS_dom_sf"/>
</dbReference>
<feature type="transmembrane region" description="Helical" evidence="5">
    <location>
        <begin position="435"/>
        <end position="455"/>
    </location>
</feature>
<keyword evidence="2 5" id="KW-0812">Transmembrane</keyword>